<keyword evidence="2" id="KW-1185">Reference proteome</keyword>
<evidence type="ECO:0000313" key="1">
    <source>
        <dbReference type="EMBL" id="EID72861.1"/>
    </source>
</evidence>
<dbReference type="EMBL" id="AJJU01000032">
    <property type="protein sequence ID" value="EID72861.1"/>
    <property type="molecule type" value="Genomic_DNA"/>
</dbReference>
<dbReference type="GO" id="GO:0016787">
    <property type="term" value="F:hydrolase activity"/>
    <property type="evidence" value="ECO:0007669"/>
    <property type="project" value="UniProtKB-KW"/>
</dbReference>
<dbReference type="PATRIC" id="fig|946077.3.peg.2240"/>
<dbReference type="AlphaFoldDB" id="I0W8Z5"/>
<dbReference type="Proteomes" id="UP000005938">
    <property type="component" value="Unassembled WGS sequence"/>
</dbReference>
<proteinExistence type="predicted"/>
<gene>
    <name evidence="1" type="ORF">W5A_11114</name>
</gene>
<comment type="caution">
    <text evidence="1">The sequence shown here is derived from an EMBL/GenBank/DDBJ whole genome shotgun (WGS) entry which is preliminary data.</text>
</comment>
<dbReference type="SUPFAM" id="SSF53756">
    <property type="entry name" value="UDP-Glycosyltransferase/glycogen phosphorylase"/>
    <property type="match status" value="1"/>
</dbReference>
<sequence>MKKVLIIAYYWPPAGGPGVQRWVKFVKYLRNFGIEPIVYVPENPTYPLVDTNIGQDLPGDITVLKKPIKEPYKLASLFFKKKTKSMSAGMVPRHKATFLEKCLLWVRGNLFIPDARIAWVSPSVHFLKNYMTAHTIDTLITTGPPHSMHLIGLQLKELLPISWIADFRDPWTTIGYHQSLRLGKAAAKKHEYLEQSVLQKADAVLVTSYTTQKELQQKTIKPVYVITNGYDTSTAGKVPLSKKFTIAHIGSLLSGRNPEVLWKVFSEMIMEDPDFSDNFELQLIGKVSQEVYEKISSYGLERYISYEGYVTHEQAIHYQRAAQVLLLVEIDSDITKGIIPGKVFEYMVSGRPILAIGPEGWDVSTIISSTNTGRCFKYSDAIALKEYLKYMFLCYKEGNLAVSAIGLQQYSRKALTSQLAQVIQSLE</sequence>
<keyword evidence="1" id="KW-0378">Hydrolase</keyword>
<protein>
    <submittedName>
        <fullName evidence="1">Glycoside hydrolase family protein</fullName>
    </submittedName>
</protein>
<evidence type="ECO:0000313" key="2">
    <source>
        <dbReference type="Proteomes" id="UP000005938"/>
    </source>
</evidence>
<dbReference type="STRING" id="946077.W5A_11114"/>
<dbReference type="Gene3D" id="3.40.50.2000">
    <property type="entry name" value="Glycogen Phosphorylase B"/>
    <property type="match status" value="2"/>
</dbReference>
<accession>I0W8Z5</accession>
<dbReference type="eggNOG" id="COG0438">
    <property type="taxonomic scope" value="Bacteria"/>
</dbReference>
<dbReference type="RefSeq" id="WP_008240631.1">
    <property type="nucleotide sequence ID" value="NZ_AJJU01000032.1"/>
</dbReference>
<organism evidence="1 2">
    <name type="scientific">Imtechella halotolerans K1</name>
    <dbReference type="NCBI Taxonomy" id="946077"/>
    <lineage>
        <taxon>Bacteria</taxon>
        <taxon>Pseudomonadati</taxon>
        <taxon>Bacteroidota</taxon>
        <taxon>Flavobacteriia</taxon>
        <taxon>Flavobacteriales</taxon>
        <taxon>Flavobacteriaceae</taxon>
        <taxon>Imtechella</taxon>
    </lineage>
</organism>
<dbReference type="Pfam" id="PF13692">
    <property type="entry name" value="Glyco_trans_1_4"/>
    <property type="match status" value="1"/>
</dbReference>
<reference evidence="1 2" key="1">
    <citation type="journal article" date="2012" name="J. Bacteriol.">
        <title>Genome Sequence of the Halotolerant Bacterium Imtechella halotolerans K1T.</title>
        <authorList>
            <person name="Kumar S."/>
            <person name="Vikram S."/>
            <person name="Subramanian S."/>
            <person name="Raghava G.P."/>
            <person name="Pinnaka A.K."/>
        </authorList>
    </citation>
    <scope>NUCLEOTIDE SEQUENCE [LARGE SCALE GENOMIC DNA]</scope>
    <source>
        <strain evidence="1 2">K1</strain>
    </source>
</reference>
<name>I0W8Z5_9FLAO</name>
<dbReference type="CDD" id="cd03794">
    <property type="entry name" value="GT4_WbuB-like"/>
    <property type="match status" value="1"/>
</dbReference>
<dbReference type="OrthoDB" id="9794575at2"/>